<evidence type="ECO:0000256" key="1">
    <source>
        <dbReference type="ARBA" id="ARBA00004141"/>
    </source>
</evidence>
<dbReference type="Proteomes" id="UP000265515">
    <property type="component" value="Unassembled WGS sequence"/>
</dbReference>
<dbReference type="Gene3D" id="1.50.40.10">
    <property type="entry name" value="Mitochondrial carrier domain"/>
    <property type="match status" value="2"/>
</dbReference>
<evidence type="ECO:0000256" key="5">
    <source>
        <dbReference type="ARBA" id="ARBA00022737"/>
    </source>
</evidence>
<evidence type="ECO:0000313" key="12">
    <source>
        <dbReference type="Proteomes" id="UP000265515"/>
    </source>
</evidence>
<dbReference type="PANTHER" id="PTHR45667">
    <property type="entry name" value="S-ADENOSYLMETHIONINE MITOCHONDRIAL CARRIER PROTEIN"/>
    <property type="match status" value="1"/>
</dbReference>
<evidence type="ECO:0000256" key="6">
    <source>
        <dbReference type="ARBA" id="ARBA00022989"/>
    </source>
</evidence>
<dbReference type="STRING" id="69332.A0A388K9D3"/>
<evidence type="ECO:0000256" key="8">
    <source>
        <dbReference type="PROSITE-ProRule" id="PRU00282"/>
    </source>
</evidence>
<evidence type="ECO:0000256" key="9">
    <source>
        <dbReference type="RuleBase" id="RU000488"/>
    </source>
</evidence>
<dbReference type="Pfam" id="PF00153">
    <property type="entry name" value="Mito_carr"/>
    <property type="match status" value="3"/>
</dbReference>
<feature type="repeat" description="Solcar" evidence="8">
    <location>
        <begin position="1"/>
        <end position="71"/>
    </location>
</feature>
<dbReference type="OrthoDB" id="415315at2759"/>
<keyword evidence="4 8" id="KW-0812">Transmembrane</keyword>
<feature type="repeat" description="Solcar" evidence="8">
    <location>
        <begin position="80"/>
        <end position="209"/>
    </location>
</feature>
<name>A0A388K9D3_CHABU</name>
<evidence type="ECO:0000256" key="4">
    <source>
        <dbReference type="ARBA" id="ARBA00022692"/>
    </source>
</evidence>
<dbReference type="PROSITE" id="PS50920">
    <property type="entry name" value="SOLCAR"/>
    <property type="match status" value="2"/>
</dbReference>
<dbReference type="InterPro" id="IPR023395">
    <property type="entry name" value="MCP_dom_sf"/>
</dbReference>
<comment type="caution">
    <text evidence="11">The sequence shown here is derived from an EMBL/GenBank/DDBJ whole genome shotgun (WGS) entry which is preliminary data.</text>
</comment>
<dbReference type="Gramene" id="GBG66672">
    <property type="protein sequence ID" value="GBG66672"/>
    <property type="gene ID" value="CBR_g66807"/>
</dbReference>
<keyword evidence="7 8" id="KW-0472">Membrane</keyword>
<gene>
    <name evidence="11" type="ORF">CBR_g66807</name>
</gene>
<comment type="similarity">
    <text evidence="2 9">Belongs to the mitochondrial carrier (TC 2.A.29) family.</text>
</comment>
<keyword evidence="12" id="KW-1185">Reference proteome</keyword>
<evidence type="ECO:0008006" key="13">
    <source>
        <dbReference type="Google" id="ProtNLM"/>
    </source>
</evidence>
<evidence type="ECO:0000256" key="10">
    <source>
        <dbReference type="SAM" id="MobiDB-lite"/>
    </source>
</evidence>
<dbReference type="AlphaFoldDB" id="A0A388K9D3"/>
<dbReference type="InterPro" id="IPR018108">
    <property type="entry name" value="MCP_transmembrane"/>
</dbReference>
<sequence length="264" mass="29027">MHPVDTIKTRIQSGGQLGFAFQEYRGVIHAVTSVWKADGARGLYRGVVPGVTGSIVTGATYFGVIETTKHWLYDTRPHIVGPWSHFAAGAIGEAVGSVSYVPCEVIKQRMQLQGSRETWAATIRSSPLAAKTSPLGNYYSGMFHATRLIIKHEGIQGLYVGYRGWLHALQRIWKEEGIRGGFRGGLPRVMWFVPSSAITFCVIEALRKQFNPSAESKASSPGCYSHPDSLKSSPNEVTKTSTHRAAASMVHRPRHVHDGDVRVR</sequence>
<comment type="subcellular location">
    <subcellularLocation>
        <location evidence="1">Membrane</location>
        <topology evidence="1">Multi-pass membrane protein</topology>
    </subcellularLocation>
</comment>
<dbReference type="OMA" id="FGETVMH"/>
<proteinExistence type="inferred from homology"/>
<evidence type="ECO:0000313" key="11">
    <source>
        <dbReference type="EMBL" id="GBG66672.1"/>
    </source>
</evidence>
<organism evidence="11 12">
    <name type="scientific">Chara braunii</name>
    <name type="common">Braun's stonewort</name>
    <dbReference type="NCBI Taxonomy" id="69332"/>
    <lineage>
        <taxon>Eukaryota</taxon>
        <taxon>Viridiplantae</taxon>
        <taxon>Streptophyta</taxon>
        <taxon>Charophyceae</taxon>
        <taxon>Charales</taxon>
        <taxon>Characeae</taxon>
        <taxon>Chara</taxon>
    </lineage>
</organism>
<accession>A0A388K9D3</accession>
<feature type="compositionally biased region" description="Polar residues" evidence="10">
    <location>
        <begin position="230"/>
        <end position="240"/>
    </location>
</feature>
<reference evidence="11 12" key="1">
    <citation type="journal article" date="2018" name="Cell">
        <title>The Chara Genome: Secondary Complexity and Implications for Plant Terrestrialization.</title>
        <authorList>
            <person name="Nishiyama T."/>
            <person name="Sakayama H."/>
            <person name="Vries J.D."/>
            <person name="Buschmann H."/>
            <person name="Saint-Marcoux D."/>
            <person name="Ullrich K.K."/>
            <person name="Haas F.B."/>
            <person name="Vanderstraeten L."/>
            <person name="Becker D."/>
            <person name="Lang D."/>
            <person name="Vosolsobe S."/>
            <person name="Rombauts S."/>
            <person name="Wilhelmsson P.K.I."/>
            <person name="Janitza P."/>
            <person name="Kern R."/>
            <person name="Heyl A."/>
            <person name="Rumpler F."/>
            <person name="Villalobos L.I.A.C."/>
            <person name="Clay J.M."/>
            <person name="Skokan R."/>
            <person name="Toyoda A."/>
            <person name="Suzuki Y."/>
            <person name="Kagoshima H."/>
            <person name="Schijlen E."/>
            <person name="Tajeshwar N."/>
            <person name="Catarino B."/>
            <person name="Hetherington A.J."/>
            <person name="Saltykova A."/>
            <person name="Bonnot C."/>
            <person name="Breuninger H."/>
            <person name="Symeonidi A."/>
            <person name="Radhakrishnan G.V."/>
            <person name="Van Nieuwerburgh F."/>
            <person name="Deforce D."/>
            <person name="Chang C."/>
            <person name="Karol K.G."/>
            <person name="Hedrich R."/>
            <person name="Ulvskov P."/>
            <person name="Glockner G."/>
            <person name="Delwiche C.F."/>
            <person name="Petrasek J."/>
            <person name="Van de Peer Y."/>
            <person name="Friml J."/>
            <person name="Beilby M."/>
            <person name="Dolan L."/>
            <person name="Kohara Y."/>
            <person name="Sugano S."/>
            <person name="Fujiyama A."/>
            <person name="Delaux P.-M."/>
            <person name="Quint M."/>
            <person name="TheiBen G."/>
            <person name="Hagemann M."/>
            <person name="Harholt J."/>
            <person name="Dunand C."/>
            <person name="Zachgo S."/>
            <person name="Langdale J."/>
            <person name="Maumus F."/>
            <person name="Straeten D.V.D."/>
            <person name="Gould S.B."/>
            <person name="Rensing S.A."/>
        </authorList>
    </citation>
    <scope>NUCLEOTIDE SEQUENCE [LARGE SCALE GENOMIC DNA]</scope>
    <source>
        <strain evidence="11 12">S276</strain>
    </source>
</reference>
<keyword evidence="3 9" id="KW-0813">Transport</keyword>
<keyword evidence="5" id="KW-0677">Repeat</keyword>
<protein>
    <recommendedName>
        <fullName evidence="13">Mitochondrial carrier protein</fullName>
    </recommendedName>
</protein>
<dbReference type="GO" id="GO:0016020">
    <property type="term" value="C:membrane"/>
    <property type="evidence" value="ECO:0007669"/>
    <property type="project" value="UniProtKB-SubCell"/>
</dbReference>
<evidence type="ECO:0000256" key="2">
    <source>
        <dbReference type="ARBA" id="ARBA00006375"/>
    </source>
</evidence>
<evidence type="ECO:0000256" key="7">
    <source>
        <dbReference type="ARBA" id="ARBA00023136"/>
    </source>
</evidence>
<evidence type="ECO:0000256" key="3">
    <source>
        <dbReference type="ARBA" id="ARBA00022448"/>
    </source>
</evidence>
<keyword evidence="6" id="KW-1133">Transmembrane helix</keyword>
<feature type="region of interest" description="Disordered" evidence="10">
    <location>
        <begin position="214"/>
        <end position="264"/>
    </location>
</feature>
<dbReference type="EMBL" id="BFEA01000077">
    <property type="protein sequence ID" value="GBG66672.1"/>
    <property type="molecule type" value="Genomic_DNA"/>
</dbReference>
<dbReference type="SUPFAM" id="SSF103506">
    <property type="entry name" value="Mitochondrial carrier"/>
    <property type="match status" value="1"/>
</dbReference>